<sequence>MKYTLPLLSLCLPMLAQAMDLELKTDLEYNRSPSSNTIKYDDGEFDERDYRRKEKYESKTLFLLNQPVNERLEWQARLGMQYERTRDTKKEYREDGSLKKDKSRTEWQNTPIIGLGFDWEIGRALGGYHWRIQGYHDRLFDIEYKATSLAEDAKPRAGRGAGYETRLRLQGEYMTPVSSLFLTPRLEVKHERYQQWYDSAREREEDAEQELQYEASLWLNWIPPVDGWEMTFGPTWQRENKAERDSDTHRWEWEDEERWQARVQLEYETPMPGFEFEFKVERDLNGPDEDKMKYEVGLSYEF</sequence>
<evidence type="ECO:0000313" key="3">
    <source>
        <dbReference type="Proteomes" id="UP000186895"/>
    </source>
</evidence>
<name>A0A1N6WLH7_9GAMM</name>
<evidence type="ECO:0000256" key="1">
    <source>
        <dbReference type="SAM" id="SignalP"/>
    </source>
</evidence>
<proteinExistence type="predicted"/>
<protein>
    <submittedName>
        <fullName evidence="2">Uncharacterized protein</fullName>
    </submittedName>
</protein>
<dbReference type="EMBL" id="FTMN01000011">
    <property type="protein sequence ID" value="SIQ90957.1"/>
    <property type="molecule type" value="Genomic_DNA"/>
</dbReference>
<reference evidence="2 3" key="1">
    <citation type="submission" date="2017-01" db="EMBL/GenBank/DDBJ databases">
        <authorList>
            <person name="Mah S.A."/>
            <person name="Swanson W.J."/>
            <person name="Moy G.W."/>
            <person name="Vacquier V.D."/>
        </authorList>
    </citation>
    <scope>NUCLEOTIDE SEQUENCE [LARGE SCALE GENOMIC DNA]</scope>
    <source>
        <strain evidence="2 3">DSM 7027</strain>
    </source>
</reference>
<dbReference type="RefSeq" id="WP_139327237.1">
    <property type="nucleotide sequence ID" value="NZ_FTMN01000011.1"/>
</dbReference>
<organism evidence="2 3">
    <name type="scientific">Marinobacterium stanieri</name>
    <dbReference type="NCBI Taxonomy" id="49186"/>
    <lineage>
        <taxon>Bacteria</taxon>
        <taxon>Pseudomonadati</taxon>
        <taxon>Pseudomonadota</taxon>
        <taxon>Gammaproteobacteria</taxon>
        <taxon>Oceanospirillales</taxon>
        <taxon>Oceanospirillaceae</taxon>
        <taxon>Marinobacterium</taxon>
    </lineage>
</organism>
<dbReference type="STRING" id="49186.SAMN05421647_11130"/>
<feature type="chain" id="PRO_5012252775" evidence="1">
    <location>
        <begin position="19"/>
        <end position="302"/>
    </location>
</feature>
<evidence type="ECO:0000313" key="2">
    <source>
        <dbReference type="EMBL" id="SIQ90957.1"/>
    </source>
</evidence>
<keyword evidence="1" id="KW-0732">Signal</keyword>
<feature type="signal peptide" evidence="1">
    <location>
        <begin position="1"/>
        <end position="18"/>
    </location>
</feature>
<keyword evidence="3" id="KW-1185">Reference proteome</keyword>
<dbReference type="AlphaFoldDB" id="A0A1N6WLH7"/>
<gene>
    <name evidence="2" type="ORF">SAMN05421647_11130</name>
</gene>
<dbReference type="Proteomes" id="UP000186895">
    <property type="component" value="Unassembled WGS sequence"/>
</dbReference>
<accession>A0A1N6WLH7</accession>